<reference evidence="2 3" key="1">
    <citation type="journal article" date="2017" name="Curr. Biol.">
        <title>The Evolution of Venom by Co-option of Single-Copy Genes.</title>
        <authorList>
            <person name="Martinson E.O."/>
            <person name="Mrinalini"/>
            <person name="Kelkar Y.D."/>
            <person name="Chang C.H."/>
            <person name="Werren J.H."/>
        </authorList>
    </citation>
    <scope>NUCLEOTIDE SEQUENCE [LARGE SCALE GENOMIC DNA]</scope>
    <source>
        <strain evidence="2 3">Alberta</strain>
        <tissue evidence="2">Whole body</tissue>
    </source>
</reference>
<sequence>MSNVIVDRFSPSQQPSRPSSSAIASRPHLQKRPHSKPNNSPDQDYHDHQQQHHSSQNTRRPQNGIGSSYLEKRPEEDRHHSSHSHHHHHHHGFKDKTSNSHNTLLVRLPNKNSNGQQGQSSKNQNQRPHHPRPGYGPRPSYQDSRPEEDGKTDEQAQDLTVQETVHRPSINSVDDNLSTIDFTSRTSKCIVSNHQQLRLQGASEKLNNPNINLIHTERPQWATKPASLHGRPTALEYSKPYFSVKTTPTSTTSTTTTTTTTQRPSHLAGHSSKPTTTTVSTSYYSGQSTSHYTENRKSGQA</sequence>
<feature type="region of interest" description="Disordered" evidence="1">
    <location>
        <begin position="1"/>
        <end position="156"/>
    </location>
</feature>
<feature type="compositionally biased region" description="Basic residues" evidence="1">
    <location>
        <begin position="80"/>
        <end position="93"/>
    </location>
</feature>
<dbReference type="AlphaFoldDB" id="A0A232F059"/>
<feature type="compositionally biased region" description="Low complexity" evidence="1">
    <location>
        <begin position="10"/>
        <end position="27"/>
    </location>
</feature>
<evidence type="ECO:0000313" key="3">
    <source>
        <dbReference type="Proteomes" id="UP000215335"/>
    </source>
</evidence>
<dbReference type="Proteomes" id="UP000215335">
    <property type="component" value="Unassembled WGS sequence"/>
</dbReference>
<feature type="compositionally biased region" description="Basic and acidic residues" evidence="1">
    <location>
        <begin position="144"/>
        <end position="154"/>
    </location>
</feature>
<organism evidence="2 3">
    <name type="scientific">Trichomalopsis sarcophagae</name>
    <dbReference type="NCBI Taxonomy" id="543379"/>
    <lineage>
        <taxon>Eukaryota</taxon>
        <taxon>Metazoa</taxon>
        <taxon>Ecdysozoa</taxon>
        <taxon>Arthropoda</taxon>
        <taxon>Hexapoda</taxon>
        <taxon>Insecta</taxon>
        <taxon>Pterygota</taxon>
        <taxon>Neoptera</taxon>
        <taxon>Endopterygota</taxon>
        <taxon>Hymenoptera</taxon>
        <taxon>Apocrita</taxon>
        <taxon>Proctotrupomorpha</taxon>
        <taxon>Chalcidoidea</taxon>
        <taxon>Pteromalidae</taxon>
        <taxon>Pteromalinae</taxon>
        <taxon>Trichomalopsis</taxon>
    </lineage>
</organism>
<feature type="compositionally biased region" description="Low complexity" evidence="1">
    <location>
        <begin position="110"/>
        <end position="126"/>
    </location>
</feature>
<feature type="compositionally biased region" description="Basic and acidic residues" evidence="1">
    <location>
        <begin position="70"/>
        <end position="79"/>
    </location>
</feature>
<dbReference type="STRING" id="543379.A0A232F059"/>
<comment type="caution">
    <text evidence="2">The sequence shown here is derived from an EMBL/GenBank/DDBJ whole genome shotgun (WGS) entry which is preliminary data.</text>
</comment>
<feature type="compositionally biased region" description="Polar residues" evidence="1">
    <location>
        <begin position="57"/>
        <end position="66"/>
    </location>
</feature>
<proteinExistence type="predicted"/>
<protein>
    <submittedName>
        <fullName evidence="2">Uncharacterized protein</fullName>
    </submittedName>
</protein>
<feature type="compositionally biased region" description="Low complexity" evidence="1">
    <location>
        <begin position="246"/>
        <end position="261"/>
    </location>
</feature>
<accession>A0A232F059</accession>
<keyword evidence="3" id="KW-1185">Reference proteome</keyword>
<name>A0A232F059_9HYME</name>
<evidence type="ECO:0000313" key="2">
    <source>
        <dbReference type="EMBL" id="OXU23808.1"/>
    </source>
</evidence>
<gene>
    <name evidence="2" type="ORF">TSAR_011989</name>
</gene>
<dbReference type="EMBL" id="NNAY01001486">
    <property type="protein sequence ID" value="OXU23808.1"/>
    <property type="molecule type" value="Genomic_DNA"/>
</dbReference>
<feature type="region of interest" description="Disordered" evidence="1">
    <location>
        <begin position="246"/>
        <end position="301"/>
    </location>
</feature>
<feature type="compositionally biased region" description="Low complexity" evidence="1">
    <location>
        <begin position="271"/>
        <end position="292"/>
    </location>
</feature>
<evidence type="ECO:0000256" key="1">
    <source>
        <dbReference type="SAM" id="MobiDB-lite"/>
    </source>
</evidence>